<evidence type="ECO:0000313" key="2">
    <source>
        <dbReference type="Proteomes" id="UP000053352"/>
    </source>
</evidence>
<keyword evidence="2" id="KW-1185">Reference proteome</keyword>
<protein>
    <recommendedName>
        <fullName evidence="3">DUF2192 domain-containing protein</fullName>
    </recommendedName>
</protein>
<proteinExistence type="predicted"/>
<dbReference type="Proteomes" id="UP000053352">
    <property type="component" value="Unassembled WGS sequence"/>
</dbReference>
<dbReference type="AlphaFoldDB" id="A0A0V8RVA1"/>
<dbReference type="Pfam" id="PF09958">
    <property type="entry name" value="DUF2192"/>
    <property type="match status" value="1"/>
</dbReference>
<dbReference type="OrthoDB" id="30879at2157"/>
<gene>
    <name evidence="1" type="ORF">CF15_04025</name>
</gene>
<sequence length="260" mass="29967">MESIEPRRARETHKQRIDAAMEVLSRLLQEGTSDRRKAVKLLEEVYKERAVQPIRGKAWPEDIWDKEMATLYVIAKYALALNEENPELFHKLFSYEETLEEASELIREKPPEEARKLALFMLGGSINDNTVARMLRIVATTIIMGFASENTIIELLHKLVKVFPEHERTVRKYARYFIALRVAQAIAARLIRSRIEKEAFKQALAARIGLDKIMPDDEYIAFIASTVFEVPRRRLARILSMEEKEGKARGKARRRSAAGS</sequence>
<reference evidence="1 2" key="1">
    <citation type="submission" date="2015-11" db="EMBL/GenBank/DDBJ databases">
        <title>Genome sequence of Pyrodictium occultum PL-19, a marine hyperthermophilic archaeon isolated from Volcano, Italy.</title>
        <authorList>
            <person name="Utturkar S."/>
            <person name="Huber H."/>
            <person name="Leptihn S."/>
            <person name="Brown S."/>
            <person name="Stetter K.O."/>
            <person name="Podar M."/>
        </authorList>
    </citation>
    <scope>NUCLEOTIDE SEQUENCE [LARGE SCALE GENOMIC DNA]</scope>
    <source>
        <strain evidence="1 2">PL-19</strain>
    </source>
</reference>
<accession>A0A0V8RVA1</accession>
<dbReference type="STRING" id="2309.CF15_04025"/>
<dbReference type="RefSeq" id="WP_058370647.1">
    <property type="nucleotide sequence ID" value="NZ_LNTB01000001.1"/>
</dbReference>
<dbReference type="EMBL" id="LNTB01000001">
    <property type="protein sequence ID" value="KSW11968.1"/>
    <property type="molecule type" value="Genomic_DNA"/>
</dbReference>
<organism evidence="1 2">
    <name type="scientific">Pyrodictium occultum</name>
    <dbReference type="NCBI Taxonomy" id="2309"/>
    <lineage>
        <taxon>Archaea</taxon>
        <taxon>Thermoproteota</taxon>
        <taxon>Thermoprotei</taxon>
        <taxon>Desulfurococcales</taxon>
        <taxon>Pyrodictiaceae</taxon>
        <taxon>Pyrodictium</taxon>
    </lineage>
</organism>
<comment type="caution">
    <text evidence="1">The sequence shown here is derived from an EMBL/GenBank/DDBJ whole genome shotgun (WGS) entry which is preliminary data.</text>
</comment>
<dbReference type="InterPro" id="IPR018693">
    <property type="entry name" value="DUF2192"/>
</dbReference>
<evidence type="ECO:0008006" key="3">
    <source>
        <dbReference type="Google" id="ProtNLM"/>
    </source>
</evidence>
<evidence type="ECO:0000313" key="1">
    <source>
        <dbReference type="EMBL" id="KSW11968.1"/>
    </source>
</evidence>
<name>A0A0V8RVA1_PYROC</name>